<accession>I3X2V3</accession>
<evidence type="ECO:0000313" key="2">
    <source>
        <dbReference type="Proteomes" id="UP000006180"/>
    </source>
</evidence>
<dbReference type="KEGG" id="sfd:USDA257_c16200"/>
<dbReference type="AlphaFoldDB" id="I3X2V3"/>
<gene>
    <name evidence="1" type="ORF">USDA257_c16200</name>
</gene>
<reference evidence="1 2" key="1">
    <citation type="journal article" date="2012" name="J. Bacteriol.">
        <title>Complete genome sequence of the broad-host-range strain Sinorhizobium fredii USDA257.</title>
        <authorList>
            <person name="Schuldes J."/>
            <person name="Rodriguez Orbegoso M."/>
            <person name="Schmeisser C."/>
            <person name="Krishnan H.B."/>
            <person name="Daniel R."/>
            <person name="Streit W.R."/>
        </authorList>
    </citation>
    <scope>NUCLEOTIDE SEQUENCE [LARGE SCALE GENOMIC DNA]</scope>
    <source>
        <strain evidence="1 2">USDA 257</strain>
    </source>
</reference>
<dbReference type="RefSeq" id="WP_014762390.1">
    <property type="nucleotide sequence ID" value="NC_018000.1"/>
</dbReference>
<dbReference type="STRING" id="1185652.USDA257_c16200"/>
<dbReference type="PATRIC" id="fig|1185652.3.peg.1684"/>
<protein>
    <submittedName>
        <fullName evidence="1">Uncharacterized protein</fullName>
    </submittedName>
</protein>
<name>I3X2V3_SINF2</name>
<dbReference type="HOGENOM" id="CLU_2773658_0_0_5"/>
<dbReference type="Proteomes" id="UP000006180">
    <property type="component" value="Chromosome"/>
</dbReference>
<organism evidence="1 2">
    <name type="scientific">Sinorhizobium fredii (strain USDA 257)</name>
    <dbReference type="NCBI Taxonomy" id="1185652"/>
    <lineage>
        <taxon>Bacteria</taxon>
        <taxon>Pseudomonadati</taxon>
        <taxon>Pseudomonadota</taxon>
        <taxon>Alphaproteobacteria</taxon>
        <taxon>Hyphomicrobiales</taxon>
        <taxon>Rhizobiaceae</taxon>
        <taxon>Sinorhizobium/Ensifer group</taxon>
        <taxon>Sinorhizobium</taxon>
    </lineage>
</organism>
<proteinExistence type="predicted"/>
<dbReference type="EMBL" id="CP003563">
    <property type="protein sequence ID" value="AFL50209.1"/>
    <property type="molecule type" value="Genomic_DNA"/>
</dbReference>
<sequence>MTILFDDSVLADYHQFLVADALSGSDLAVNWTAGDLGARLLVGEQSLIAMTARNTASDLSSNCTSTSRK</sequence>
<evidence type="ECO:0000313" key="1">
    <source>
        <dbReference type="EMBL" id="AFL50209.1"/>
    </source>
</evidence>